<dbReference type="PANTHER" id="PTHR13683">
    <property type="entry name" value="ASPARTYL PROTEASES"/>
    <property type="match status" value="1"/>
</dbReference>
<keyword evidence="4" id="KW-1185">Reference proteome</keyword>
<gene>
    <name evidence="3" type="ORF">MKW94_023870</name>
</gene>
<dbReference type="GO" id="GO:0006508">
    <property type="term" value="P:proteolysis"/>
    <property type="evidence" value="ECO:0007669"/>
    <property type="project" value="InterPro"/>
</dbReference>
<dbReference type="InterPro" id="IPR033121">
    <property type="entry name" value="PEPTIDASE_A1"/>
</dbReference>
<dbReference type="Proteomes" id="UP001177140">
    <property type="component" value="Unassembled WGS sequence"/>
</dbReference>
<evidence type="ECO:0000256" key="1">
    <source>
        <dbReference type="ARBA" id="ARBA00007447"/>
    </source>
</evidence>
<proteinExistence type="inferred from homology"/>
<dbReference type="SUPFAM" id="SSF50630">
    <property type="entry name" value="Acid proteases"/>
    <property type="match status" value="1"/>
</dbReference>
<dbReference type="Gene3D" id="2.40.70.10">
    <property type="entry name" value="Acid Proteases"/>
    <property type="match status" value="2"/>
</dbReference>
<feature type="domain" description="Peptidase A1" evidence="2">
    <location>
        <begin position="1"/>
        <end position="260"/>
    </location>
</feature>
<sequence length="317" mass="34807">MGYADGSTTDGYFVNDLVWYGQVSGNLATMPADASVTFGCGLRQTGNLVSSTFALDGLLGFGASSTSFVSQLASTGNYKKKFAHCLDEKGGGVFAMGDVVEQTLKTTQLLPNRSHYNVYLESLQVGNTLLDISKVETIVDSGTTLAYLPGAMFYPLRETIFASYPNLIVGPIDFLQDCFQLNESISDIFPTVTFGLENSVKLEVYPHQYLIPAVEIGWYCLGLQDSGRFGAAVDWIILGELALSNKLIVYDLENQVMGFTEYNCSSSIKMRDEQTGRIFDVASHDISAASGLNLRRLSLFFLLTYMLQYLIHYNIAT</sequence>
<dbReference type="GO" id="GO:0004190">
    <property type="term" value="F:aspartic-type endopeptidase activity"/>
    <property type="evidence" value="ECO:0007669"/>
    <property type="project" value="InterPro"/>
</dbReference>
<dbReference type="Pfam" id="PF14541">
    <property type="entry name" value="TAXi_C"/>
    <property type="match status" value="1"/>
</dbReference>
<evidence type="ECO:0000259" key="2">
    <source>
        <dbReference type="PROSITE" id="PS51767"/>
    </source>
</evidence>
<dbReference type="AlphaFoldDB" id="A0AA41VZP2"/>
<dbReference type="Pfam" id="PF14543">
    <property type="entry name" value="TAXi_N"/>
    <property type="match status" value="1"/>
</dbReference>
<organism evidence="3 4">
    <name type="scientific">Papaver nudicaule</name>
    <name type="common">Iceland poppy</name>
    <dbReference type="NCBI Taxonomy" id="74823"/>
    <lineage>
        <taxon>Eukaryota</taxon>
        <taxon>Viridiplantae</taxon>
        <taxon>Streptophyta</taxon>
        <taxon>Embryophyta</taxon>
        <taxon>Tracheophyta</taxon>
        <taxon>Spermatophyta</taxon>
        <taxon>Magnoliopsida</taxon>
        <taxon>Ranunculales</taxon>
        <taxon>Papaveraceae</taxon>
        <taxon>Papaveroideae</taxon>
        <taxon>Papaver</taxon>
    </lineage>
</organism>
<comment type="caution">
    <text evidence="3">The sequence shown here is derived from an EMBL/GenBank/DDBJ whole genome shotgun (WGS) entry which is preliminary data.</text>
</comment>
<dbReference type="InterPro" id="IPR001461">
    <property type="entry name" value="Aspartic_peptidase_A1"/>
</dbReference>
<evidence type="ECO:0000313" key="4">
    <source>
        <dbReference type="Proteomes" id="UP001177140"/>
    </source>
</evidence>
<dbReference type="PANTHER" id="PTHR13683:SF768">
    <property type="entry name" value="EUKARYOTIC ASPARTYL PROTEASE FAMILY PROTEIN"/>
    <property type="match status" value="1"/>
</dbReference>
<dbReference type="InterPro" id="IPR021109">
    <property type="entry name" value="Peptidase_aspartic_dom_sf"/>
</dbReference>
<dbReference type="EMBL" id="JAJJMA010328637">
    <property type="protein sequence ID" value="MCL7050499.1"/>
    <property type="molecule type" value="Genomic_DNA"/>
</dbReference>
<dbReference type="InterPro" id="IPR032799">
    <property type="entry name" value="TAXi_C"/>
</dbReference>
<protein>
    <recommendedName>
        <fullName evidence="2">Peptidase A1 domain-containing protein</fullName>
    </recommendedName>
</protein>
<reference evidence="3" key="1">
    <citation type="submission" date="2022-03" db="EMBL/GenBank/DDBJ databases">
        <title>A functionally conserved STORR gene fusion in Papaver species that diverged 16.8 million years ago.</title>
        <authorList>
            <person name="Catania T."/>
        </authorList>
    </citation>
    <scope>NUCLEOTIDE SEQUENCE</scope>
    <source>
        <strain evidence="3">S-191538</strain>
    </source>
</reference>
<dbReference type="PROSITE" id="PS51767">
    <property type="entry name" value="PEPTIDASE_A1"/>
    <property type="match status" value="1"/>
</dbReference>
<comment type="similarity">
    <text evidence="1">Belongs to the peptidase A1 family.</text>
</comment>
<dbReference type="InterPro" id="IPR032861">
    <property type="entry name" value="TAXi_N"/>
</dbReference>
<accession>A0AA41VZP2</accession>
<name>A0AA41VZP2_PAPNU</name>
<evidence type="ECO:0000313" key="3">
    <source>
        <dbReference type="EMBL" id="MCL7050499.1"/>
    </source>
</evidence>